<dbReference type="OrthoDB" id="23478at2157"/>
<dbReference type="KEGG" id="rci:RCIX1888"/>
<dbReference type="Pfam" id="PF13237">
    <property type="entry name" value="Fer4_10"/>
    <property type="match status" value="1"/>
</dbReference>
<dbReference type="InterPro" id="IPR010226">
    <property type="entry name" value="NADH_quinone_OxRdtase_chainI"/>
</dbReference>
<evidence type="ECO:0000256" key="2">
    <source>
        <dbReference type="ARBA" id="ARBA00022723"/>
    </source>
</evidence>
<name>Q0W3I0_METAR</name>
<dbReference type="PROSITE" id="PS51379">
    <property type="entry name" value="4FE4S_FER_2"/>
    <property type="match status" value="2"/>
</dbReference>
<dbReference type="EMBL" id="AM114193">
    <property type="protein sequence ID" value="CAJ37063.1"/>
    <property type="molecule type" value="Genomic_DNA"/>
</dbReference>
<dbReference type="GO" id="GO:0016020">
    <property type="term" value="C:membrane"/>
    <property type="evidence" value="ECO:0007669"/>
    <property type="project" value="InterPro"/>
</dbReference>
<evidence type="ECO:0000256" key="5">
    <source>
        <dbReference type="SAM" id="MobiDB-lite"/>
    </source>
</evidence>
<dbReference type="InterPro" id="IPR017896">
    <property type="entry name" value="4Fe4S_Fe-S-bd"/>
</dbReference>
<dbReference type="RefSeq" id="WP_012035506.1">
    <property type="nucleotide sequence ID" value="NC_009464.1"/>
</dbReference>
<accession>Q0W3I0</accession>
<protein>
    <submittedName>
        <fullName evidence="7">Ech hydrogenase, subunit F</fullName>
    </submittedName>
</protein>
<evidence type="ECO:0000256" key="3">
    <source>
        <dbReference type="ARBA" id="ARBA00023004"/>
    </source>
</evidence>
<gene>
    <name evidence="7" type="primary">echF</name>
    <name evidence="7" type="ORF">RCIX1888</name>
</gene>
<feature type="region of interest" description="Disordered" evidence="5">
    <location>
        <begin position="127"/>
        <end position="150"/>
    </location>
</feature>
<dbReference type="STRING" id="351160.RCIX1888"/>
<sequence>MLKILENIVKNAFSPVYTSNYPYTPYQHFPGTRADVTFDGTKCILCGLCQRSCPPECIIIHKEKEEIEYLNTQCIRCGYCVRVCPTNAIVQNEVYTKPSRERLTIYTKVTNENAPVIKKRKAAEAAARAAPAAKAQEPASLPGKEDKTGK</sequence>
<dbReference type="GeneID" id="5144926"/>
<feature type="domain" description="4Fe-4S ferredoxin-type" evidence="6">
    <location>
        <begin position="34"/>
        <end position="63"/>
    </location>
</feature>
<evidence type="ECO:0000256" key="1">
    <source>
        <dbReference type="ARBA" id="ARBA00022485"/>
    </source>
</evidence>
<feature type="compositionally biased region" description="Low complexity" evidence="5">
    <location>
        <begin position="127"/>
        <end position="139"/>
    </location>
</feature>
<evidence type="ECO:0000313" key="8">
    <source>
        <dbReference type="Proteomes" id="UP000000663"/>
    </source>
</evidence>
<keyword evidence="4" id="KW-0411">Iron-sulfur</keyword>
<dbReference type="SUPFAM" id="SSF54862">
    <property type="entry name" value="4Fe-4S ferredoxins"/>
    <property type="match status" value="1"/>
</dbReference>
<keyword evidence="3" id="KW-0408">Iron</keyword>
<dbReference type="InterPro" id="IPR017900">
    <property type="entry name" value="4Fe4S_Fe_S_CS"/>
</dbReference>
<dbReference type="GO" id="GO:0016651">
    <property type="term" value="F:oxidoreductase activity, acting on NAD(P)H"/>
    <property type="evidence" value="ECO:0007669"/>
    <property type="project" value="InterPro"/>
</dbReference>
<keyword evidence="1" id="KW-0004">4Fe-4S</keyword>
<proteinExistence type="predicted"/>
<evidence type="ECO:0000256" key="4">
    <source>
        <dbReference type="ARBA" id="ARBA00023014"/>
    </source>
</evidence>
<dbReference type="AlphaFoldDB" id="Q0W3I0"/>
<dbReference type="Gene3D" id="3.30.70.3270">
    <property type="match status" value="1"/>
</dbReference>
<feature type="domain" description="4Fe-4S ferredoxin-type" evidence="6">
    <location>
        <begin position="65"/>
        <end position="94"/>
    </location>
</feature>
<dbReference type="PANTHER" id="PTHR10849">
    <property type="entry name" value="NADH DEHYDROGENASE UBIQUINONE IRON-SULFUR PROTEIN 8, MITOCHONDRIAL"/>
    <property type="match status" value="1"/>
</dbReference>
<dbReference type="Proteomes" id="UP000000663">
    <property type="component" value="Chromosome"/>
</dbReference>
<dbReference type="GO" id="GO:0051539">
    <property type="term" value="F:4 iron, 4 sulfur cluster binding"/>
    <property type="evidence" value="ECO:0007669"/>
    <property type="project" value="UniProtKB-KW"/>
</dbReference>
<dbReference type="eggNOG" id="arCOG01543">
    <property type="taxonomic scope" value="Archaea"/>
</dbReference>
<dbReference type="GO" id="GO:0046872">
    <property type="term" value="F:metal ion binding"/>
    <property type="evidence" value="ECO:0007669"/>
    <property type="project" value="UniProtKB-KW"/>
</dbReference>
<dbReference type="PROSITE" id="PS00198">
    <property type="entry name" value="4FE4S_FER_1"/>
    <property type="match status" value="1"/>
</dbReference>
<keyword evidence="2" id="KW-0479">Metal-binding</keyword>
<evidence type="ECO:0000313" key="7">
    <source>
        <dbReference type="EMBL" id="CAJ37063.1"/>
    </source>
</evidence>
<evidence type="ECO:0000259" key="6">
    <source>
        <dbReference type="PROSITE" id="PS51379"/>
    </source>
</evidence>
<organism evidence="7 8">
    <name type="scientific">Methanocella arvoryzae (strain DSM 22066 / NBRC 105507 / MRE50)</name>
    <dbReference type="NCBI Taxonomy" id="351160"/>
    <lineage>
        <taxon>Archaea</taxon>
        <taxon>Methanobacteriati</taxon>
        <taxon>Methanobacteriota</taxon>
        <taxon>Stenosarchaea group</taxon>
        <taxon>Methanomicrobia</taxon>
        <taxon>Methanocellales</taxon>
        <taxon>Methanocellaceae</taxon>
        <taxon>Methanocella</taxon>
    </lineage>
</organism>
<keyword evidence="8" id="KW-1185">Reference proteome</keyword>
<reference evidence="7 8" key="1">
    <citation type="journal article" date="2006" name="Science">
        <title>Genome of rice cluster I archaea -- the key methane producers in the rice rhizosphere.</title>
        <authorList>
            <person name="Erkel C."/>
            <person name="Kube M."/>
            <person name="Reinhardt R."/>
            <person name="Liesack W."/>
        </authorList>
    </citation>
    <scope>NUCLEOTIDE SEQUENCE [LARGE SCALE GENOMIC DNA]</scope>
    <source>
        <strain evidence="8">DSM 22066 / NBRC 105507 / MRE50</strain>
    </source>
</reference>